<evidence type="ECO:0000256" key="5">
    <source>
        <dbReference type="ARBA" id="ARBA00022729"/>
    </source>
</evidence>
<dbReference type="InterPro" id="IPR012910">
    <property type="entry name" value="Plug_dom"/>
</dbReference>
<accession>A0A327QZS7</accession>
<dbReference type="EMBL" id="QLLN01000005">
    <property type="protein sequence ID" value="RAJ10119.1"/>
    <property type="molecule type" value="Genomic_DNA"/>
</dbReference>
<dbReference type="OrthoDB" id="9768177at2"/>
<dbReference type="PANTHER" id="PTHR30069">
    <property type="entry name" value="TONB-DEPENDENT OUTER MEMBRANE RECEPTOR"/>
    <property type="match status" value="1"/>
</dbReference>
<organism evidence="15 16">
    <name type="scientific">Arenibacter echinorum</name>
    <dbReference type="NCBI Taxonomy" id="440515"/>
    <lineage>
        <taxon>Bacteria</taxon>
        <taxon>Pseudomonadati</taxon>
        <taxon>Bacteroidota</taxon>
        <taxon>Flavobacteriia</taxon>
        <taxon>Flavobacteriales</taxon>
        <taxon>Flavobacteriaceae</taxon>
        <taxon>Arenibacter</taxon>
    </lineage>
</organism>
<dbReference type="InterPro" id="IPR023996">
    <property type="entry name" value="TonB-dep_OMP_SusC/RagA"/>
</dbReference>
<evidence type="ECO:0000256" key="12">
    <source>
        <dbReference type="SAM" id="SignalP"/>
    </source>
</evidence>
<dbReference type="NCBIfam" id="TIGR04057">
    <property type="entry name" value="SusC_RagA_signa"/>
    <property type="match status" value="1"/>
</dbReference>
<dbReference type="InterPro" id="IPR039426">
    <property type="entry name" value="TonB-dep_rcpt-like"/>
</dbReference>
<dbReference type="Gene3D" id="2.170.130.10">
    <property type="entry name" value="TonB-dependent receptor, plug domain"/>
    <property type="match status" value="1"/>
</dbReference>
<proteinExistence type="inferred from homology"/>
<dbReference type="GO" id="GO:0009279">
    <property type="term" value="C:cell outer membrane"/>
    <property type="evidence" value="ECO:0007669"/>
    <property type="project" value="UniProtKB-SubCell"/>
</dbReference>
<comment type="similarity">
    <text evidence="10 11">Belongs to the TonB-dependent receptor family.</text>
</comment>
<keyword evidence="4 10" id="KW-0812">Transmembrane</keyword>
<feature type="chain" id="PRO_5016283873" evidence="12">
    <location>
        <begin position="23"/>
        <end position="1053"/>
    </location>
</feature>
<dbReference type="Pfam" id="PF07715">
    <property type="entry name" value="Plug"/>
    <property type="match status" value="1"/>
</dbReference>
<dbReference type="InterPro" id="IPR008969">
    <property type="entry name" value="CarboxyPept-like_regulatory"/>
</dbReference>
<dbReference type="SUPFAM" id="SSF56935">
    <property type="entry name" value="Porins"/>
    <property type="match status" value="1"/>
</dbReference>
<keyword evidence="16" id="KW-1185">Reference proteome</keyword>
<dbReference type="RefSeq" id="WP_111624293.1">
    <property type="nucleotide sequence ID" value="NZ_QLLN01000005.1"/>
</dbReference>
<evidence type="ECO:0000313" key="16">
    <source>
        <dbReference type="Proteomes" id="UP000249696"/>
    </source>
</evidence>
<evidence type="ECO:0000259" key="13">
    <source>
        <dbReference type="Pfam" id="PF00593"/>
    </source>
</evidence>
<evidence type="ECO:0000256" key="4">
    <source>
        <dbReference type="ARBA" id="ARBA00022692"/>
    </source>
</evidence>
<feature type="signal peptide" evidence="12">
    <location>
        <begin position="1"/>
        <end position="22"/>
    </location>
</feature>
<evidence type="ECO:0000256" key="2">
    <source>
        <dbReference type="ARBA" id="ARBA00022448"/>
    </source>
</evidence>
<evidence type="ECO:0000256" key="1">
    <source>
        <dbReference type="ARBA" id="ARBA00004571"/>
    </source>
</evidence>
<keyword evidence="9 10" id="KW-0998">Cell outer membrane</keyword>
<protein>
    <submittedName>
        <fullName evidence="15">TonB-linked SusC/RagA family outer membrane protein</fullName>
    </submittedName>
</protein>
<evidence type="ECO:0000256" key="11">
    <source>
        <dbReference type="RuleBase" id="RU003357"/>
    </source>
</evidence>
<keyword evidence="8" id="KW-0675">Receptor</keyword>
<name>A0A327QZS7_9FLAO</name>
<dbReference type="Gene3D" id="2.40.170.20">
    <property type="entry name" value="TonB-dependent receptor, beta-barrel domain"/>
    <property type="match status" value="1"/>
</dbReference>
<dbReference type="PANTHER" id="PTHR30069:SF29">
    <property type="entry name" value="HEMOGLOBIN AND HEMOGLOBIN-HAPTOGLOBIN-BINDING PROTEIN 1-RELATED"/>
    <property type="match status" value="1"/>
</dbReference>
<dbReference type="Gene3D" id="2.60.40.1120">
    <property type="entry name" value="Carboxypeptidase-like, regulatory domain"/>
    <property type="match status" value="1"/>
</dbReference>
<evidence type="ECO:0000259" key="14">
    <source>
        <dbReference type="Pfam" id="PF07715"/>
    </source>
</evidence>
<dbReference type="NCBIfam" id="TIGR04056">
    <property type="entry name" value="OMP_RagA_SusC"/>
    <property type="match status" value="1"/>
</dbReference>
<evidence type="ECO:0000256" key="9">
    <source>
        <dbReference type="ARBA" id="ARBA00023237"/>
    </source>
</evidence>
<dbReference type="GO" id="GO:0015344">
    <property type="term" value="F:siderophore uptake transmembrane transporter activity"/>
    <property type="evidence" value="ECO:0007669"/>
    <property type="project" value="TreeGrafter"/>
</dbReference>
<keyword evidence="3 10" id="KW-1134">Transmembrane beta strand</keyword>
<evidence type="ECO:0000313" key="15">
    <source>
        <dbReference type="EMBL" id="RAJ10119.1"/>
    </source>
</evidence>
<evidence type="ECO:0000256" key="6">
    <source>
        <dbReference type="ARBA" id="ARBA00023077"/>
    </source>
</evidence>
<dbReference type="PROSITE" id="PS52016">
    <property type="entry name" value="TONB_DEPENDENT_REC_3"/>
    <property type="match status" value="1"/>
</dbReference>
<dbReference type="GO" id="GO:0044718">
    <property type="term" value="P:siderophore transmembrane transport"/>
    <property type="evidence" value="ECO:0007669"/>
    <property type="project" value="TreeGrafter"/>
</dbReference>
<dbReference type="InterPro" id="IPR023997">
    <property type="entry name" value="TonB-dep_OMP_SusC/RagA_CS"/>
</dbReference>
<evidence type="ECO:0000256" key="8">
    <source>
        <dbReference type="ARBA" id="ARBA00023170"/>
    </source>
</evidence>
<evidence type="ECO:0000256" key="7">
    <source>
        <dbReference type="ARBA" id="ARBA00023136"/>
    </source>
</evidence>
<dbReference type="AlphaFoldDB" id="A0A327QZS7"/>
<comment type="caution">
    <text evidence="15">The sequence shown here is derived from an EMBL/GenBank/DDBJ whole genome shotgun (WGS) entry which is preliminary data.</text>
</comment>
<feature type="domain" description="TonB-dependent receptor-like beta-barrel" evidence="13">
    <location>
        <begin position="435"/>
        <end position="806"/>
    </location>
</feature>
<evidence type="ECO:0000256" key="10">
    <source>
        <dbReference type="PROSITE-ProRule" id="PRU01360"/>
    </source>
</evidence>
<keyword evidence="6 11" id="KW-0798">TonB box</keyword>
<dbReference type="Pfam" id="PF13715">
    <property type="entry name" value="CarbopepD_reg_2"/>
    <property type="match status" value="1"/>
</dbReference>
<dbReference type="InterPro" id="IPR000531">
    <property type="entry name" value="Beta-barrel_TonB"/>
</dbReference>
<dbReference type="Proteomes" id="UP000249696">
    <property type="component" value="Unassembled WGS sequence"/>
</dbReference>
<dbReference type="InterPro" id="IPR037066">
    <property type="entry name" value="Plug_dom_sf"/>
</dbReference>
<sequence length="1053" mass="114704">MKTKLSGILTLFLALIVQLSFAQEKTVSGTVTDQDGLPLPGVNILVEGTTTGTQSDFDGLYSINASVGEVLVFSYIGQKNVRMTIGASNTIDVQMEEDAQALEEVVVTAFGIKRKPKSLGYSVASVKSEDITENSEPDLIRSLNGKVPGVDVNVSTGVAGAANKINIRGTTSFQGGNQPLFVVDGTPYSNDELETSDQVTDSGGSYESGISSLDPNDIANVEVLKGAVAAALYGSRAVNGVIVITTKSGQSGGFSNKKFEVSLNSGLYFEKIANLPEYQNTYGNGTNFNYNNANGSWGARFDSLETIPTWGPLLAAFPDLFGPTVPYVAQPNNVKDLFRTGIVRDNSINVSTANENSNFSLTLSNLDQEGYIPYNTYKRTNISTGGNFKLENGLRVGANLSYSDSEQVGAFFGENQFAGAASSFARTMVLGRTWDFNLPYEHPVTGAPVVPNGGYDHPLWSWKHNQIISSVNRTVANVNFSYDFNDHINARYQLGINKYDLGRVEITDKGSRAAAGIGQVRTQDYDSEEIESTFLLTFNYDLAQDLNLNLLVGNNVNQKSTHDVGYTGTGLIADDIFTIKNTANVTADFNDTTRKRIVGVFGDMGLSYKDYLFLNATARNDWSSTLPKNGNSFLYPSVSSSFIFTDAFDIGGDILNYGKIRGGWANVGRDADAYQINKVFGLGDVYAGQPVVFVPTTLGNPDLVPENTEEFEIGADLEFFNRRVMIDFTWYQKTTTDLISEVNVPTSTGYTSFLTNIGEMENKGVEVGLTLIPVRTENFSWTSFTSFTKNKNEVKDLIDGLERFPIDVNQIAYVQKGQPYGVFYGTAFARDEEGNYLIEEGSGGILQATSDAVVGDPTPDFKIGFTNTFKYKTLSLRAQVDWKEGGDFSSSGLAALLGRGVTKDTEDRERTFIIPGFYGNPTTGEPILDGSGNKIPNTTQITMNNLYFSPTTSGNTFGINTVDEGTIYDGTVFRLREVALAYDLPKRFLEKTFIGSLSIALIGNNLWYFAPNVPKYTNYDPDVTAYGASNLQGIETQSAPSSKRYGFKINVTF</sequence>
<gene>
    <name evidence="15" type="ORF">LV92_02865</name>
</gene>
<keyword evidence="7 10" id="KW-0472">Membrane</keyword>
<dbReference type="SUPFAM" id="SSF49464">
    <property type="entry name" value="Carboxypeptidase regulatory domain-like"/>
    <property type="match status" value="1"/>
</dbReference>
<keyword evidence="2 10" id="KW-0813">Transport</keyword>
<dbReference type="Pfam" id="PF00593">
    <property type="entry name" value="TonB_dep_Rec_b-barrel"/>
    <property type="match status" value="1"/>
</dbReference>
<dbReference type="InterPro" id="IPR036942">
    <property type="entry name" value="Beta-barrel_TonB_sf"/>
</dbReference>
<comment type="subcellular location">
    <subcellularLocation>
        <location evidence="1 10">Cell outer membrane</location>
        <topology evidence="1 10">Multi-pass membrane protein</topology>
    </subcellularLocation>
</comment>
<feature type="domain" description="TonB-dependent receptor plug" evidence="14">
    <location>
        <begin position="117"/>
        <end position="241"/>
    </location>
</feature>
<reference evidence="15 16" key="1">
    <citation type="submission" date="2018-06" db="EMBL/GenBank/DDBJ databases">
        <title>Genomic Encyclopedia of Archaeal and Bacterial Type Strains, Phase II (KMG-II): from individual species to whole genera.</title>
        <authorList>
            <person name="Goeker M."/>
        </authorList>
    </citation>
    <scope>NUCLEOTIDE SEQUENCE [LARGE SCALE GENOMIC DNA]</scope>
    <source>
        <strain evidence="15 16">DSM 23522</strain>
    </source>
</reference>
<evidence type="ECO:0000256" key="3">
    <source>
        <dbReference type="ARBA" id="ARBA00022452"/>
    </source>
</evidence>
<keyword evidence="5 12" id="KW-0732">Signal</keyword>